<keyword evidence="3 11" id="KW-1134">Transmembrane beta strand</keyword>
<dbReference type="InterPro" id="IPR000531">
    <property type="entry name" value="Beta-barrel_TonB"/>
</dbReference>
<evidence type="ECO:0000256" key="7">
    <source>
        <dbReference type="ARBA" id="ARBA00023065"/>
    </source>
</evidence>
<proteinExistence type="inferred from homology"/>
<keyword evidence="17" id="KW-1185">Reference proteome</keyword>
<keyword evidence="13" id="KW-0732">Signal</keyword>
<accession>A0A328AQH5</accession>
<evidence type="ECO:0000313" key="16">
    <source>
        <dbReference type="EMBL" id="RAK55754.1"/>
    </source>
</evidence>
<evidence type="ECO:0000256" key="5">
    <source>
        <dbReference type="ARBA" id="ARBA00022692"/>
    </source>
</evidence>
<dbReference type="InterPro" id="IPR036942">
    <property type="entry name" value="Beta-barrel_TonB_sf"/>
</dbReference>
<protein>
    <recommendedName>
        <fullName evidence="18">TonB-dependent receptor</fullName>
    </recommendedName>
</protein>
<keyword evidence="2 11" id="KW-0813">Transport</keyword>
<evidence type="ECO:0000256" key="11">
    <source>
        <dbReference type="PROSITE-ProRule" id="PRU01360"/>
    </source>
</evidence>
<evidence type="ECO:0000259" key="15">
    <source>
        <dbReference type="Pfam" id="PF07715"/>
    </source>
</evidence>
<dbReference type="Pfam" id="PF07715">
    <property type="entry name" value="Plug"/>
    <property type="match status" value="1"/>
</dbReference>
<evidence type="ECO:0000256" key="13">
    <source>
        <dbReference type="SAM" id="SignalP"/>
    </source>
</evidence>
<evidence type="ECO:0000256" key="1">
    <source>
        <dbReference type="ARBA" id="ARBA00004571"/>
    </source>
</evidence>
<organism evidence="16 17">
    <name type="scientific">Phenylobacterium soli</name>
    <dbReference type="NCBI Taxonomy" id="2170551"/>
    <lineage>
        <taxon>Bacteria</taxon>
        <taxon>Pseudomonadati</taxon>
        <taxon>Pseudomonadota</taxon>
        <taxon>Alphaproteobacteria</taxon>
        <taxon>Caulobacterales</taxon>
        <taxon>Caulobacteraceae</taxon>
        <taxon>Phenylobacterium</taxon>
    </lineage>
</organism>
<dbReference type="AlphaFoldDB" id="A0A328AQH5"/>
<evidence type="ECO:0000259" key="14">
    <source>
        <dbReference type="Pfam" id="PF00593"/>
    </source>
</evidence>
<keyword evidence="4" id="KW-0410">Iron transport</keyword>
<evidence type="ECO:0000256" key="9">
    <source>
        <dbReference type="ARBA" id="ARBA00023136"/>
    </source>
</evidence>
<name>A0A328AQH5_9CAUL</name>
<dbReference type="PANTHER" id="PTHR32552:SF81">
    <property type="entry name" value="TONB-DEPENDENT OUTER MEMBRANE RECEPTOR"/>
    <property type="match status" value="1"/>
</dbReference>
<keyword evidence="9 11" id="KW-0472">Membrane</keyword>
<evidence type="ECO:0000256" key="8">
    <source>
        <dbReference type="ARBA" id="ARBA00023077"/>
    </source>
</evidence>
<evidence type="ECO:0000256" key="12">
    <source>
        <dbReference type="RuleBase" id="RU003357"/>
    </source>
</evidence>
<feature type="domain" description="TonB-dependent receptor-like beta-barrel" evidence="14">
    <location>
        <begin position="309"/>
        <end position="871"/>
    </location>
</feature>
<dbReference type="RefSeq" id="WP_111529502.1">
    <property type="nucleotide sequence ID" value="NZ_JBHRSG010000003.1"/>
</dbReference>
<evidence type="ECO:0008006" key="18">
    <source>
        <dbReference type="Google" id="ProtNLM"/>
    </source>
</evidence>
<dbReference type="Proteomes" id="UP000249254">
    <property type="component" value="Unassembled WGS sequence"/>
</dbReference>
<keyword evidence="6" id="KW-0408">Iron</keyword>
<keyword evidence="8 12" id="KW-0798">TonB box</keyword>
<dbReference type="GO" id="GO:0009279">
    <property type="term" value="C:cell outer membrane"/>
    <property type="evidence" value="ECO:0007669"/>
    <property type="project" value="UniProtKB-SubCell"/>
</dbReference>
<keyword evidence="5 11" id="KW-0812">Transmembrane</keyword>
<evidence type="ECO:0000256" key="3">
    <source>
        <dbReference type="ARBA" id="ARBA00022452"/>
    </source>
</evidence>
<dbReference type="PROSITE" id="PS52016">
    <property type="entry name" value="TONB_DEPENDENT_REC_3"/>
    <property type="match status" value="1"/>
</dbReference>
<feature type="signal peptide" evidence="13">
    <location>
        <begin position="1"/>
        <end position="24"/>
    </location>
</feature>
<sequence length="913" mass="98176">MNLKHTLFASGALLAVSLGTTAHAQTASSKPAAPAAGTTIEELVVTAEKREQSLQDVPVAISAFTAKQRDVMGITSIQDYTNFTPGLVYSSATDRASVRGIGRLTNIHAADAAVAIYVDGLFTTSTVLAGAPPLLVDRVEVLRGPQGTLYGRNSIGGAINIISPKPTDHPYAEVRAIAENFGYTNLQVAASGPLAEGLRFRVAGYKLDQTEGYYKNVNRNMPTEGAKRNEYDWQFQLDANLGEHVEAWLKYETLRWDNRGGPGARAGYLGGAYETALMDPAFTVIYNPAHGYSTASGLAGVVPGSLQQFNGGTTTTNPALNDAHTFNTNTPLHVRLTNTHLLSTTLVYHAPKFDVKYLGSHENYDYDLTGDMDNTNVASYQIPLAPGSICGTLHGAFAAGLSPQDCAPLTVNGNNTYYYFEHPTWTSHEINITSTTDSPLQWILGAYYFKEDYAATVPTANLATANSPQLQHPILGAAANPSGNWATNEYSMTTESKALFGQLDWKATETLKFTAGLRYTKDHKYGSEAYRILCYSDACMPSLYTALGLNGFGPGTAANWGSLLGNLNALGSLAPVLGIPALAGLNGLGNGALDITGNLVPVTGPGGIKGVTDPVKCTTPTTCTQGAVDPKTGRFIRHLDDTSDAWTGTLGAQWDPSEGTMAYARYSRGYKAFGFAAGSLLSQPEAKEETVNAFEVGLKKNFGRNLQVNAALFYLDYANLQAPVTVVNNGIAATQFINVPKSRSDGLELDVIWQPIDPLRLSLDYSFNDTEITKSGLYTDVNNTGSGPVSVKGNKLPQAPRNKVALNGTYTFNLDPGNLSLSASYVWRDKAYANIFTRSYNEAPSWDQFDLRAAFTDRDNKYTIIGYVKNVGDTKGYDAAIAASQRISTPTGAPNFELTPPRTYGVELQYRFF</sequence>
<keyword evidence="10 11" id="KW-0998">Cell outer membrane</keyword>
<dbReference type="OrthoDB" id="7208860at2"/>
<comment type="caution">
    <text evidence="16">The sequence shown here is derived from an EMBL/GenBank/DDBJ whole genome shotgun (WGS) entry which is preliminary data.</text>
</comment>
<evidence type="ECO:0000256" key="4">
    <source>
        <dbReference type="ARBA" id="ARBA00022496"/>
    </source>
</evidence>
<evidence type="ECO:0000256" key="10">
    <source>
        <dbReference type="ARBA" id="ARBA00023237"/>
    </source>
</evidence>
<dbReference type="SUPFAM" id="SSF56935">
    <property type="entry name" value="Porins"/>
    <property type="match status" value="1"/>
</dbReference>
<evidence type="ECO:0000313" key="17">
    <source>
        <dbReference type="Proteomes" id="UP000249254"/>
    </source>
</evidence>
<keyword evidence="7" id="KW-0406">Ion transport</keyword>
<dbReference type="Pfam" id="PF00593">
    <property type="entry name" value="TonB_dep_Rec_b-barrel"/>
    <property type="match status" value="1"/>
</dbReference>
<dbReference type="PANTHER" id="PTHR32552">
    <property type="entry name" value="FERRICHROME IRON RECEPTOR-RELATED"/>
    <property type="match status" value="1"/>
</dbReference>
<dbReference type="GO" id="GO:0006826">
    <property type="term" value="P:iron ion transport"/>
    <property type="evidence" value="ECO:0007669"/>
    <property type="project" value="UniProtKB-KW"/>
</dbReference>
<gene>
    <name evidence="16" type="ORF">DJ017_15165</name>
</gene>
<dbReference type="InterPro" id="IPR012910">
    <property type="entry name" value="Plug_dom"/>
</dbReference>
<evidence type="ECO:0000256" key="2">
    <source>
        <dbReference type="ARBA" id="ARBA00022448"/>
    </source>
</evidence>
<dbReference type="EMBL" id="QFYQ01000001">
    <property type="protein sequence ID" value="RAK55754.1"/>
    <property type="molecule type" value="Genomic_DNA"/>
</dbReference>
<dbReference type="InterPro" id="IPR039426">
    <property type="entry name" value="TonB-dep_rcpt-like"/>
</dbReference>
<feature type="chain" id="PRO_5016285799" description="TonB-dependent receptor" evidence="13">
    <location>
        <begin position="25"/>
        <end position="913"/>
    </location>
</feature>
<feature type="domain" description="TonB-dependent receptor plug" evidence="15">
    <location>
        <begin position="54"/>
        <end position="158"/>
    </location>
</feature>
<dbReference type="Gene3D" id="2.40.170.20">
    <property type="entry name" value="TonB-dependent receptor, beta-barrel domain"/>
    <property type="match status" value="3"/>
</dbReference>
<comment type="subcellular location">
    <subcellularLocation>
        <location evidence="1 11">Cell outer membrane</location>
        <topology evidence="1 11">Multi-pass membrane protein</topology>
    </subcellularLocation>
</comment>
<comment type="similarity">
    <text evidence="11 12">Belongs to the TonB-dependent receptor family.</text>
</comment>
<reference evidence="17" key="1">
    <citation type="submission" date="2018-05" db="EMBL/GenBank/DDBJ databases">
        <authorList>
            <person name="Li X."/>
        </authorList>
    </citation>
    <scope>NUCLEOTIDE SEQUENCE [LARGE SCALE GENOMIC DNA]</scope>
    <source>
        <strain evidence="17">LX32</strain>
    </source>
</reference>
<evidence type="ECO:0000256" key="6">
    <source>
        <dbReference type="ARBA" id="ARBA00023004"/>
    </source>
</evidence>